<keyword evidence="3" id="KW-1185">Reference proteome</keyword>
<evidence type="ECO:0000256" key="1">
    <source>
        <dbReference type="SAM" id="MobiDB-lite"/>
    </source>
</evidence>
<evidence type="ECO:0000313" key="2">
    <source>
        <dbReference type="EMBL" id="KAK4366638.1"/>
    </source>
</evidence>
<dbReference type="EMBL" id="JAVYJV010000007">
    <property type="protein sequence ID" value="KAK4366638.1"/>
    <property type="molecule type" value="Genomic_DNA"/>
</dbReference>
<dbReference type="PANTHER" id="PTHR33673:SF17">
    <property type="match status" value="1"/>
</dbReference>
<name>A0AAE1VE70_9SOLA</name>
<gene>
    <name evidence="2" type="ORF">RND71_014518</name>
</gene>
<comment type="caution">
    <text evidence="2">The sequence shown here is derived from an EMBL/GenBank/DDBJ whole genome shotgun (WGS) entry which is preliminary data.</text>
</comment>
<dbReference type="AlphaFoldDB" id="A0AAE1VE70"/>
<proteinExistence type="predicted"/>
<feature type="compositionally biased region" description="Low complexity" evidence="1">
    <location>
        <begin position="356"/>
        <end position="376"/>
    </location>
</feature>
<feature type="compositionally biased region" description="Low complexity" evidence="1">
    <location>
        <begin position="39"/>
        <end position="50"/>
    </location>
</feature>
<feature type="compositionally biased region" description="Polar residues" evidence="1">
    <location>
        <begin position="52"/>
        <end position="69"/>
    </location>
</feature>
<protein>
    <submittedName>
        <fullName evidence="2">Uncharacterized protein</fullName>
    </submittedName>
</protein>
<organism evidence="2 3">
    <name type="scientific">Anisodus tanguticus</name>
    <dbReference type="NCBI Taxonomy" id="243964"/>
    <lineage>
        <taxon>Eukaryota</taxon>
        <taxon>Viridiplantae</taxon>
        <taxon>Streptophyta</taxon>
        <taxon>Embryophyta</taxon>
        <taxon>Tracheophyta</taxon>
        <taxon>Spermatophyta</taxon>
        <taxon>Magnoliopsida</taxon>
        <taxon>eudicotyledons</taxon>
        <taxon>Gunneridae</taxon>
        <taxon>Pentapetalae</taxon>
        <taxon>asterids</taxon>
        <taxon>lamiids</taxon>
        <taxon>Solanales</taxon>
        <taxon>Solanaceae</taxon>
        <taxon>Solanoideae</taxon>
        <taxon>Hyoscyameae</taxon>
        <taxon>Anisodus</taxon>
    </lineage>
</organism>
<reference evidence="2" key="1">
    <citation type="submission" date="2023-12" db="EMBL/GenBank/DDBJ databases">
        <title>Genome assembly of Anisodus tanguticus.</title>
        <authorList>
            <person name="Wang Y.-J."/>
        </authorList>
    </citation>
    <scope>NUCLEOTIDE SEQUENCE</scope>
    <source>
        <strain evidence="2">KB-2021</strain>
        <tissue evidence="2">Leaf</tissue>
    </source>
</reference>
<feature type="compositionally biased region" description="Low complexity" evidence="1">
    <location>
        <begin position="16"/>
        <end position="28"/>
    </location>
</feature>
<feature type="compositionally biased region" description="Basic and acidic residues" evidence="1">
    <location>
        <begin position="209"/>
        <end position="222"/>
    </location>
</feature>
<evidence type="ECO:0000313" key="3">
    <source>
        <dbReference type="Proteomes" id="UP001291623"/>
    </source>
</evidence>
<sequence length="393" mass="43598">MENVKPVRKHPDSHLSDSSSSDSSLELSTHPKESLEQDASVSLSPAAASSFPDVSSQEAQWSMMSNSPRAETGTLLFPDAFPQNLEPMKSPPSNSMIDHPPGYDPNRIPKSIFSSKPTTSEWSTASNESLFSIQMGANNFSTDYSYLLAKSGELPEEWKNSPANPYYAYEVKSNESKNLSSPLPPLIEVSRDNEGKSARASEGPGVQEKNVENPKVVSEEKSVNNIKQKTTNVIEEPAATTSNRPDDRVVPPTEVHERFYPAKVLRILGNYDNRHPFVKITSAISINLFYHVKGVHDIKKHKCFSYSIFLSALLLSFESTLASLIELLVNDGAKSNSLKGASEKVEKPQPQPQHQPQPEFQPEKQPQQKQSESQPKAAEKSWCSCFTCWPRCC</sequence>
<feature type="compositionally biased region" description="Basic and acidic residues" evidence="1">
    <location>
        <begin position="189"/>
        <end position="199"/>
    </location>
</feature>
<feature type="region of interest" description="Disordered" evidence="1">
    <location>
        <begin position="339"/>
        <end position="381"/>
    </location>
</feature>
<feature type="region of interest" description="Disordered" evidence="1">
    <location>
        <begin position="174"/>
        <end position="229"/>
    </location>
</feature>
<accession>A0AAE1VE70</accession>
<dbReference type="PANTHER" id="PTHR33673">
    <property type="entry name" value="SUPPRESSOR SRP40-LIKE PROTEIN"/>
    <property type="match status" value="1"/>
</dbReference>
<feature type="region of interest" description="Disordered" evidence="1">
    <location>
        <begin position="1"/>
        <end position="120"/>
    </location>
</feature>
<dbReference type="Proteomes" id="UP001291623">
    <property type="component" value="Unassembled WGS sequence"/>
</dbReference>